<keyword evidence="2 7" id="KW-0489">Methyltransferase</keyword>
<protein>
    <recommendedName>
        <fullName evidence="1">DNA (cytosine-5-)-methyltransferase</fullName>
        <ecNumber evidence="1">2.1.1.37</ecNumber>
    </recommendedName>
</protein>
<feature type="compositionally biased region" description="Polar residues" evidence="8">
    <location>
        <begin position="679"/>
        <end position="690"/>
    </location>
</feature>
<dbReference type="GO" id="GO:0003677">
    <property type="term" value="F:DNA binding"/>
    <property type="evidence" value="ECO:0007669"/>
    <property type="project" value="TreeGrafter"/>
</dbReference>
<evidence type="ECO:0000313" key="10">
    <source>
        <dbReference type="Proteomes" id="UP000623250"/>
    </source>
</evidence>
<dbReference type="GO" id="GO:0032259">
    <property type="term" value="P:methylation"/>
    <property type="evidence" value="ECO:0007669"/>
    <property type="project" value="UniProtKB-KW"/>
</dbReference>
<accession>A0A8I1GH21</accession>
<comment type="caution">
    <text evidence="9">The sequence shown here is derived from an EMBL/GenBank/DDBJ whole genome shotgun (WGS) entry which is preliminary data.</text>
</comment>
<dbReference type="InterPro" id="IPR029063">
    <property type="entry name" value="SAM-dependent_MTases_sf"/>
</dbReference>
<dbReference type="EMBL" id="JAEMUK010000012">
    <property type="protein sequence ID" value="MBJ7543245.1"/>
    <property type="molecule type" value="Genomic_DNA"/>
</dbReference>
<dbReference type="Gene3D" id="3.40.50.150">
    <property type="entry name" value="Vaccinia Virus protein VP39"/>
    <property type="match status" value="1"/>
</dbReference>
<reference evidence="9 10" key="1">
    <citation type="submission" date="2020-12" db="EMBL/GenBank/DDBJ databases">
        <title>Revised draft genomes of Rhodomicrobium vannielii ATCC 17100 and Rhodomicrobium udaipurense JA643.</title>
        <authorList>
            <person name="Conners E.M."/>
            <person name="Davenport E.J."/>
            <person name="Bose A."/>
        </authorList>
    </citation>
    <scope>NUCLEOTIDE SEQUENCE [LARGE SCALE GENOMIC DNA]</scope>
    <source>
        <strain evidence="9 10">JA643</strain>
    </source>
</reference>
<keyword evidence="10" id="KW-1185">Reference proteome</keyword>
<dbReference type="GO" id="GO:0044027">
    <property type="term" value="P:negative regulation of gene expression via chromosomal CpG island methylation"/>
    <property type="evidence" value="ECO:0007669"/>
    <property type="project" value="TreeGrafter"/>
</dbReference>
<dbReference type="Pfam" id="PF00145">
    <property type="entry name" value="DNA_methylase"/>
    <property type="match status" value="2"/>
</dbReference>
<dbReference type="PRINTS" id="PR00105">
    <property type="entry name" value="C5METTRFRASE"/>
</dbReference>
<sequence>MEGLIIDSFAGGGGASTGIELALGRSPDYAINHDAKALAMHAANHPLTIHLEENIWKVDPHALLQGRQVGLLWASPDCRHHSKAKGGAPVSRSVRMLADVVLVWARVAKPHVIALENVEEFADWGPLDTNGRPDKDRRGQDFARWVRGLEAEGYEVQWRQLRACDYGAPTIRKRLYLIARRDGHPILWPEPTHGNPKSEAVKSGALAPWRTAAEIIDWSLKCPSIFLTKGEAKAAALRVIRPLAPKTLSRIARGFKRYVLDRSDPFIVRVDQTSGDAARKGVHSVDEPLRTVHTAGSFAAVTPHLMTMRNSGKPFQGADEPTHTVTAGGAGLSVIAPQVMVFRADHDGKAMDEPLPTVTANSFQKRPGGASPLGLATAQLAPFVTYGQQGGASRPVDEPHHTVCASTKDTNSVAAVYLAQHNGNGVIGRDAGEPLSTITTSAANQQPVMAYLSTLQGKSAGVAVDEPLGTVLAQGQHHGVVTPYLAGVGGRMGQSGERPVEATYHTITTKPDTVLVAPMLSAYYGTGEGAPEDEPARTVTTRDRFGHVEGSLESPPLADWQIKRARAVAAFLRAEGVWDGGEFVTLGDYVVWDIGMRMLTPRELARAQGFPDSYILAAPLPGGGTLTETAQRHKIGNSICPPVAAAIIRANCIEALTRPQVKRRRASVPGRVSVGHVPQQHQSTLLEDAA</sequence>
<evidence type="ECO:0000313" key="9">
    <source>
        <dbReference type="EMBL" id="MBJ7543245.1"/>
    </source>
</evidence>
<feature type="active site" evidence="7">
    <location>
        <position position="78"/>
    </location>
</feature>
<dbReference type="GO" id="GO:0009307">
    <property type="term" value="P:DNA restriction-modification system"/>
    <property type="evidence" value="ECO:0007669"/>
    <property type="project" value="UniProtKB-KW"/>
</dbReference>
<dbReference type="GO" id="GO:0003886">
    <property type="term" value="F:DNA (cytosine-5-)-methyltransferase activity"/>
    <property type="evidence" value="ECO:0007669"/>
    <property type="project" value="UniProtKB-EC"/>
</dbReference>
<feature type="region of interest" description="Disordered" evidence="8">
    <location>
        <begin position="667"/>
        <end position="690"/>
    </location>
</feature>
<evidence type="ECO:0000256" key="1">
    <source>
        <dbReference type="ARBA" id="ARBA00011975"/>
    </source>
</evidence>
<evidence type="ECO:0000256" key="2">
    <source>
        <dbReference type="ARBA" id="ARBA00022603"/>
    </source>
</evidence>
<evidence type="ECO:0000256" key="5">
    <source>
        <dbReference type="ARBA" id="ARBA00022747"/>
    </source>
</evidence>
<name>A0A8I1GH21_9HYPH</name>
<comment type="similarity">
    <text evidence="7">Belongs to the class I-like SAM-binding methyltransferase superfamily. C5-methyltransferase family.</text>
</comment>
<dbReference type="SUPFAM" id="SSF53335">
    <property type="entry name" value="S-adenosyl-L-methionine-dependent methyltransferases"/>
    <property type="match status" value="1"/>
</dbReference>
<dbReference type="PROSITE" id="PS51679">
    <property type="entry name" value="SAM_MT_C5"/>
    <property type="match status" value="1"/>
</dbReference>
<dbReference type="AlphaFoldDB" id="A0A8I1GH21"/>
<evidence type="ECO:0000256" key="3">
    <source>
        <dbReference type="ARBA" id="ARBA00022679"/>
    </source>
</evidence>
<organism evidence="9 10">
    <name type="scientific">Rhodomicrobium udaipurense</name>
    <dbReference type="NCBI Taxonomy" id="1202716"/>
    <lineage>
        <taxon>Bacteria</taxon>
        <taxon>Pseudomonadati</taxon>
        <taxon>Pseudomonadota</taxon>
        <taxon>Alphaproteobacteria</taxon>
        <taxon>Hyphomicrobiales</taxon>
        <taxon>Hyphomicrobiaceae</taxon>
        <taxon>Rhodomicrobium</taxon>
    </lineage>
</organism>
<comment type="catalytic activity">
    <reaction evidence="6">
        <text>a 2'-deoxycytidine in DNA + S-adenosyl-L-methionine = a 5-methyl-2'-deoxycytidine in DNA + S-adenosyl-L-homocysteine + H(+)</text>
        <dbReference type="Rhea" id="RHEA:13681"/>
        <dbReference type="Rhea" id="RHEA-COMP:11369"/>
        <dbReference type="Rhea" id="RHEA-COMP:11370"/>
        <dbReference type="ChEBI" id="CHEBI:15378"/>
        <dbReference type="ChEBI" id="CHEBI:57856"/>
        <dbReference type="ChEBI" id="CHEBI:59789"/>
        <dbReference type="ChEBI" id="CHEBI:85452"/>
        <dbReference type="ChEBI" id="CHEBI:85454"/>
        <dbReference type="EC" id="2.1.1.37"/>
    </reaction>
</comment>
<dbReference type="PANTHER" id="PTHR10629:SF52">
    <property type="entry name" value="DNA (CYTOSINE-5)-METHYLTRANSFERASE 1"/>
    <property type="match status" value="1"/>
</dbReference>
<evidence type="ECO:0000256" key="8">
    <source>
        <dbReference type="SAM" id="MobiDB-lite"/>
    </source>
</evidence>
<evidence type="ECO:0000256" key="6">
    <source>
        <dbReference type="ARBA" id="ARBA00047422"/>
    </source>
</evidence>
<gene>
    <name evidence="9" type="ORF">JDN41_06720</name>
</gene>
<dbReference type="Proteomes" id="UP000623250">
    <property type="component" value="Unassembled WGS sequence"/>
</dbReference>
<keyword evidence="5" id="KW-0680">Restriction system</keyword>
<dbReference type="InterPro" id="IPR001525">
    <property type="entry name" value="C5_MeTfrase"/>
</dbReference>
<dbReference type="Gene3D" id="3.90.120.10">
    <property type="entry name" value="DNA Methylase, subunit A, domain 2"/>
    <property type="match status" value="1"/>
</dbReference>
<evidence type="ECO:0000256" key="4">
    <source>
        <dbReference type="ARBA" id="ARBA00022691"/>
    </source>
</evidence>
<dbReference type="InterPro" id="IPR050390">
    <property type="entry name" value="C5-Methyltransferase"/>
</dbReference>
<proteinExistence type="inferred from homology"/>
<evidence type="ECO:0000256" key="7">
    <source>
        <dbReference type="PROSITE-ProRule" id="PRU01016"/>
    </source>
</evidence>
<dbReference type="EC" id="2.1.1.37" evidence="1"/>
<dbReference type="PANTHER" id="PTHR10629">
    <property type="entry name" value="CYTOSINE-SPECIFIC METHYLTRANSFERASE"/>
    <property type="match status" value="1"/>
</dbReference>
<keyword evidence="3 7" id="KW-0808">Transferase</keyword>
<keyword evidence="4 7" id="KW-0949">S-adenosyl-L-methionine</keyword>